<name>A0A2V1IMD3_9BACT</name>
<evidence type="ECO:0000313" key="2">
    <source>
        <dbReference type="Proteomes" id="UP000244905"/>
    </source>
</evidence>
<reference evidence="2" key="1">
    <citation type="submission" date="2018-02" db="EMBL/GenBank/DDBJ databases">
        <authorList>
            <person name="Clavel T."/>
            <person name="Strowig T."/>
        </authorList>
    </citation>
    <scope>NUCLEOTIDE SEQUENCE [LARGE SCALE GENOMIC DNA]</scope>
    <source>
        <strain evidence="2">DSM 103720</strain>
    </source>
</reference>
<dbReference type="AlphaFoldDB" id="A0A2V1IMD3"/>
<dbReference type="RefSeq" id="WP_107033268.1">
    <property type="nucleotide sequence ID" value="NZ_PUEC01000039.1"/>
</dbReference>
<accession>A0A2V1IMD3</accession>
<evidence type="ECO:0000313" key="1">
    <source>
        <dbReference type="EMBL" id="PWB00522.1"/>
    </source>
</evidence>
<organism evidence="1 2">
    <name type="scientific">Duncaniella muris</name>
    <dbReference type="NCBI Taxonomy" id="2094150"/>
    <lineage>
        <taxon>Bacteria</taxon>
        <taxon>Pseudomonadati</taxon>
        <taxon>Bacteroidota</taxon>
        <taxon>Bacteroidia</taxon>
        <taxon>Bacteroidales</taxon>
        <taxon>Muribaculaceae</taxon>
        <taxon>Duncaniella</taxon>
    </lineage>
</organism>
<dbReference type="EMBL" id="PUEC01000039">
    <property type="protein sequence ID" value="PWB00522.1"/>
    <property type="molecule type" value="Genomic_DNA"/>
</dbReference>
<dbReference type="Proteomes" id="UP000244905">
    <property type="component" value="Unassembled WGS sequence"/>
</dbReference>
<comment type="caution">
    <text evidence="1">The sequence shown here is derived from an EMBL/GenBank/DDBJ whole genome shotgun (WGS) entry which is preliminary data.</text>
</comment>
<gene>
    <name evidence="1" type="ORF">C5O23_12530</name>
</gene>
<protein>
    <submittedName>
        <fullName evidence="1">Uncharacterized protein</fullName>
    </submittedName>
</protein>
<keyword evidence="2" id="KW-1185">Reference proteome</keyword>
<dbReference type="GeneID" id="82527153"/>
<sequence>MQLKVNGEPFIFKHVCSDEEYGYPMSSQELHDFVTDSLIQAYAMKNVRCIRHDADFNSGADFSFTKYGKTISCKVICIDDIDEAAADIDRMYDDKDNYNPQMKRGFEEHGIIPRIYYAEAHCIDSEDIRYMAGGEYTIKFHPVQWLNNEKPTAAPKISDADLIKGYARAWENNDIYFMRDYLSPYFNADSDIAFDVVTSKSEYLDHFKYLQEKWQKNGLTVKSHLVTDDKTGEHGVIICVNNKASGFVTIDCKDFRISATHTHKLPVSHTEWHPYVDLYETHGDHHAPFLENDELVGYFRDGIKNSVPIYKVLTDIKLDEDEYKSDVFSLKIGYPIDSIYYYALIAPDKEGKTNQFVSAYPYLPGRAIVVQILDILEWSNKLEATIKCKYEYDGEEFIFHFFATDYFAYKPIYKVGNRIEIALAASSGNAKVASKGFSFEGQKALDFLSKMGKEPEYDENGNVKPVKFSTEKLVAFLVHDEKCPDEAEFQSPTESYHGDICFFNFRWPIRKRLITIDSHTQLKVPLYFRADFDIKTGDPLTGNLWLSGRMAHPGIIDNRTNINGVFATVEFARTANFILDYIKLNGVKTEYELDTIVDIFQQIELFPGYKLFCAKVGTTEEYYYKFYIARPFKFFEKKREPNGGYSCTTEENDHPKGIVPDTSVNTIPNVLDRIGVRFNSSQAIFEALLLHIGEHLLPRKGRYYEYRRYYFSREQLKGNTIIEDSDYSWSDLRPSVYFNSLNSGTITIHYWDESRGLVRELYTFINSEGHIQFQSDATFILIEYKEEESDLLFIDGD</sequence>
<proteinExistence type="predicted"/>